<keyword evidence="2" id="KW-1185">Reference proteome</keyword>
<proteinExistence type="predicted"/>
<accession>A0A2G9H902</accession>
<name>A0A2G9H902_9LAMI</name>
<organism evidence="1 2">
    <name type="scientific">Handroanthus impetiginosus</name>
    <dbReference type="NCBI Taxonomy" id="429701"/>
    <lineage>
        <taxon>Eukaryota</taxon>
        <taxon>Viridiplantae</taxon>
        <taxon>Streptophyta</taxon>
        <taxon>Embryophyta</taxon>
        <taxon>Tracheophyta</taxon>
        <taxon>Spermatophyta</taxon>
        <taxon>Magnoliopsida</taxon>
        <taxon>eudicotyledons</taxon>
        <taxon>Gunneridae</taxon>
        <taxon>Pentapetalae</taxon>
        <taxon>asterids</taxon>
        <taxon>lamiids</taxon>
        <taxon>Lamiales</taxon>
        <taxon>Bignoniaceae</taxon>
        <taxon>Crescentiina</taxon>
        <taxon>Tabebuia alliance</taxon>
        <taxon>Handroanthus</taxon>
    </lineage>
</organism>
<reference evidence="2" key="1">
    <citation type="journal article" date="2018" name="Gigascience">
        <title>Genome assembly of the Pink Ipe (Handroanthus impetiginosus, Bignoniaceae), a highly valued, ecologically keystone Neotropical timber forest tree.</title>
        <authorList>
            <person name="Silva-Junior O.B."/>
            <person name="Grattapaglia D."/>
            <person name="Novaes E."/>
            <person name="Collevatti R.G."/>
        </authorList>
    </citation>
    <scope>NUCLEOTIDE SEQUENCE [LARGE SCALE GENOMIC DNA]</scope>
    <source>
        <strain evidence="2">cv. UFG-1</strain>
    </source>
</reference>
<sequence length="60" mass="6892">MFIVSKKVTFALDEEVSQLAICICESPMFVNNYDDSKGQALRTRHDVWSLSRTYNICSMV</sequence>
<comment type="caution">
    <text evidence="1">The sequence shown here is derived from an EMBL/GenBank/DDBJ whole genome shotgun (WGS) entry which is preliminary data.</text>
</comment>
<evidence type="ECO:0000313" key="1">
    <source>
        <dbReference type="EMBL" id="PIN14006.1"/>
    </source>
</evidence>
<dbReference type="Proteomes" id="UP000231279">
    <property type="component" value="Unassembled WGS sequence"/>
</dbReference>
<gene>
    <name evidence="1" type="ORF">CDL12_13373</name>
</gene>
<dbReference type="AlphaFoldDB" id="A0A2G9H902"/>
<protein>
    <submittedName>
        <fullName evidence="1">Uncharacterized protein</fullName>
    </submittedName>
</protein>
<evidence type="ECO:0000313" key="2">
    <source>
        <dbReference type="Proteomes" id="UP000231279"/>
    </source>
</evidence>
<dbReference type="EMBL" id="NKXS01002364">
    <property type="protein sequence ID" value="PIN14006.1"/>
    <property type="molecule type" value="Genomic_DNA"/>
</dbReference>